<dbReference type="GO" id="GO:0005789">
    <property type="term" value="C:endoplasmic reticulum membrane"/>
    <property type="evidence" value="ECO:0007669"/>
    <property type="project" value="TreeGrafter"/>
</dbReference>
<reference evidence="11" key="1">
    <citation type="submission" date="2022-03" db="EMBL/GenBank/DDBJ databases">
        <authorList>
            <person name="Tunstrom K."/>
        </authorList>
    </citation>
    <scope>NUCLEOTIDE SEQUENCE</scope>
</reference>
<accession>A0AAU9TTX1</accession>
<protein>
    <recommendedName>
        <fullName evidence="10">Elongation of very long chain fatty acids protein</fullName>
        <ecNumber evidence="10">2.3.1.199</ecNumber>
    </recommendedName>
    <alternativeName>
        <fullName evidence="10">Very-long-chain 3-oxoacyl-CoA synthase</fullName>
    </alternativeName>
</protein>
<comment type="caution">
    <text evidence="10">Lacks conserved residue(s) required for the propagation of feature annotation.</text>
</comment>
<dbReference type="GO" id="GO:0030148">
    <property type="term" value="P:sphingolipid biosynthetic process"/>
    <property type="evidence" value="ECO:0007669"/>
    <property type="project" value="TreeGrafter"/>
</dbReference>
<dbReference type="PROSITE" id="PS01188">
    <property type="entry name" value="ELO"/>
    <property type="match status" value="1"/>
</dbReference>
<proteinExistence type="inferred from homology"/>
<organism evidence="11 12">
    <name type="scientific">Euphydryas editha</name>
    <name type="common">Edith's checkerspot</name>
    <dbReference type="NCBI Taxonomy" id="104508"/>
    <lineage>
        <taxon>Eukaryota</taxon>
        <taxon>Metazoa</taxon>
        <taxon>Ecdysozoa</taxon>
        <taxon>Arthropoda</taxon>
        <taxon>Hexapoda</taxon>
        <taxon>Insecta</taxon>
        <taxon>Pterygota</taxon>
        <taxon>Neoptera</taxon>
        <taxon>Endopterygota</taxon>
        <taxon>Lepidoptera</taxon>
        <taxon>Glossata</taxon>
        <taxon>Ditrysia</taxon>
        <taxon>Papilionoidea</taxon>
        <taxon>Nymphalidae</taxon>
        <taxon>Nymphalinae</taxon>
        <taxon>Euphydryas</taxon>
    </lineage>
</organism>
<dbReference type="Proteomes" id="UP001153954">
    <property type="component" value="Unassembled WGS sequence"/>
</dbReference>
<dbReference type="InterPro" id="IPR030457">
    <property type="entry name" value="ELO_CS"/>
</dbReference>
<evidence type="ECO:0000256" key="9">
    <source>
        <dbReference type="ARBA" id="ARBA00023160"/>
    </source>
</evidence>
<evidence type="ECO:0000256" key="3">
    <source>
        <dbReference type="ARBA" id="ARBA00022679"/>
    </source>
</evidence>
<dbReference type="GO" id="GO:0019367">
    <property type="term" value="P:fatty acid elongation, saturated fatty acid"/>
    <property type="evidence" value="ECO:0007669"/>
    <property type="project" value="TreeGrafter"/>
</dbReference>
<dbReference type="GO" id="GO:0034626">
    <property type="term" value="P:fatty acid elongation, polyunsaturated fatty acid"/>
    <property type="evidence" value="ECO:0007669"/>
    <property type="project" value="TreeGrafter"/>
</dbReference>
<comment type="caution">
    <text evidence="11">The sequence shown here is derived from an EMBL/GenBank/DDBJ whole genome shotgun (WGS) entry which is preliminary data.</text>
</comment>
<keyword evidence="3 10" id="KW-0808">Transferase</keyword>
<keyword evidence="8 10" id="KW-0472">Membrane</keyword>
<keyword evidence="2 10" id="KW-0444">Lipid biosynthesis</keyword>
<name>A0AAU9TTX1_EUPED</name>
<evidence type="ECO:0000313" key="12">
    <source>
        <dbReference type="Proteomes" id="UP001153954"/>
    </source>
</evidence>
<evidence type="ECO:0000256" key="5">
    <source>
        <dbReference type="ARBA" id="ARBA00022832"/>
    </source>
</evidence>
<dbReference type="PANTHER" id="PTHR11157:SF126">
    <property type="entry name" value="ELONGATION OF VERY LONG CHAIN FATTY ACIDS PROTEIN"/>
    <property type="match status" value="1"/>
</dbReference>
<gene>
    <name evidence="11" type="ORF">EEDITHA_LOCUS6432</name>
</gene>
<keyword evidence="6 10" id="KW-1133">Transmembrane helix</keyword>
<keyword evidence="5 10" id="KW-0276">Fatty acid metabolism</keyword>
<dbReference type="PANTHER" id="PTHR11157">
    <property type="entry name" value="FATTY ACID ACYL TRANSFERASE-RELATED"/>
    <property type="match status" value="1"/>
</dbReference>
<dbReference type="GO" id="GO:0034625">
    <property type="term" value="P:fatty acid elongation, monounsaturated fatty acid"/>
    <property type="evidence" value="ECO:0007669"/>
    <property type="project" value="TreeGrafter"/>
</dbReference>
<sequence length="192" mass="22999">MLQFLYYTIEKGLFPRKCEHDDRTIFIIAVLYWKYLVTKVLDLVDTIVFVARKKNNQITFLHVYHHVFMVLMTWCTLKYDPSDHWAFMAIANCTIHTIMYTYYGISALGPRYAKYLWWKKYLTIMQMIQFVLIFTHVVIQTYTSQCPMSTITYWVGISNLMLFTCLFIDFYNKRYKAKLKNIALSCTGQIFD</sequence>
<dbReference type="EC" id="2.3.1.199" evidence="10"/>
<evidence type="ECO:0000256" key="6">
    <source>
        <dbReference type="ARBA" id="ARBA00022989"/>
    </source>
</evidence>
<evidence type="ECO:0000256" key="8">
    <source>
        <dbReference type="ARBA" id="ARBA00023136"/>
    </source>
</evidence>
<comment type="similarity">
    <text evidence="10">Belongs to the ELO family.</text>
</comment>
<evidence type="ECO:0000256" key="10">
    <source>
        <dbReference type="RuleBase" id="RU361115"/>
    </source>
</evidence>
<dbReference type="GO" id="GO:0009922">
    <property type="term" value="F:fatty acid elongase activity"/>
    <property type="evidence" value="ECO:0007669"/>
    <property type="project" value="UniProtKB-EC"/>
</dbReference>
<evidence type="ECO:0000256" key="1">
    <source>
        <dbReference type="ARBA" id="ARBA00004141"/>
    </source>
</evidence>
<evidence type="ECO:0000256" key="4">
    <source>
        <dbReference type="ARBA" id="ARBA00022692"/>
    </source>
</evidence>
<keyword evidence="9 10" id="KW-0275">Fatty acid biosynthesis</keyword>
<keyword evidence="7 10" id="KW-0443">Lipid metabolism</keyword>
<feature type="transmembrane region" description="Helical" evidence="10">
    <location>
        <begin position="121"/>
        <end position="139"/>
    </location>
</feature>
<dbReference type="EMBL" id="CAKOGL010000009">
    <property type="protein sequence ID" value="CAH2090478.1"/>
    <property type="molecule type" value="Genomic_DNA"/>
</dbReference>
<keyword evidence="4 10" id="KW-0812">Transmembrane</keyword>
<evidence type="ECO:0000256" key="7">
    <source>
        <dbReference type="ARBA" id="ARBA00023098"/>
    </source>
</evidence>
<feature type="transmembrane region" description="Helical" evidence="10">
    <location>
        <begin position="151"/>
        <end position="171"/>
    </location>
</feature>
<evidence type="ECO:0000313" key="11">
    <source>
        <dbReference type="EMBL" id="CAH2090478.1"/>
    </source>
</evidence>
<dbReference type="InterPro" id="IPR002076">
    <property type="entry name" value="ELO_fam"/>
</dbReference>
<keyword evidence="12" id="KW-1185">Reference proteome</keyword>
<dbReference type="Pfam" id="PF01151">
    <property type="entry name" value="ELO"/>
    <property type="match status" value="1"/>
</dbReference>
<evidence type="ECO:0000256" key="2">
    <source>
        <dbReference type="ARBA" id="ARBA00022516"/>
    </source>
</evidence>
<dbReference type="GO" id="GO:0042761">
    <property type="term" value="P:very long-chain fatty acid biosynthetic process"/>
    <property type="evidence" value="ECO:0007669"/>
    <property type="project" value="TreeGrafter"/>
</dbReference>
<feature type="transmembrane region" description="Helical" evidence="10">
    <location>
        <begin position="63"/>
        <end position="79"/>
    </location>
</feature>
<dbReference type="AlphaFoldDB" id="A0AAU9TTX1"/>
<comment type="subcellular location">
    <subcellularLocation>
        <location evidence="1">Membrane</location>
        <topology evidence="1">Multi-pass membrane protein</topology>
    </subcellularLocation>
</comment>
<comment type="catalytic activity">
    <reaction evidence="10">
        <text>a very-long-chain acyl-CoA + malonyl-CoA + H(+) = a very-long-chain 3-oxoacyl-CoA + CO2 + CoA</text>
        <dbReference type="Rhea" id="RHEA:32727"/>
        <dbReference type="ChEBI" id="CHEBI:15378"/>
        <dbReference type="ChEBI" id="CHEBI:16526"/>
        <dbReference type="ChEBI" id="CHEBI:57287"/>
        <dbReference type="ChEBI" id="CHEBI:57384"/>
        <dbReference type="ChEBI" id="CHEBI:90725"/>
        <dbReference type="ChEBI" id="CHEBI:90736"/>
        <dbReference type="EC" id="2.3.1.199"/>
    </reaction>
</comment>
<feature type="transmembrane region" description="Helical" evidence="10">
    <location>
        <begin position="85"/>
        <end position="109"/>
    </location>
</feature>